<dbReference type="InterPro" id="IPR052356">
    <property type="entry name" value="Thiol_S-MT"/>
</dbReference>
<keyword evidence="1" id="KW-0472">Membrane</keyword>
<dbReference type="OrthoDB" id="6434723at2759"/>
<keyword evidence="1" id="KW-1133">Transmembrane helix</keyword>
<proteinExistence type="evidence at transcript level"/>
<evidence type="ECO:0000313" key="3">
    <source>
        <dbReference type="EMBL" id="LAA04414.1"/>
    </source>
</evidence>
<dbReference type="AlphaFoldDB" id="A0A2L2Y8E9"/>
<dbReference type="GO" id="GO:0008757">
    <property type="term" value="F:S-adenosylmethionine-dependent methyltransferase activity"/>
    <property type="evidence" value="ECO:0007669"/>
    <property type="project" value="InterPro"/>
</dbReference>
<name>A0A2L2Y8E9_PARTP</name>
<dbReference type="Gene3D" id="3.40.50.150">
    <property type="entry name" value="Vaccinia Virus protein VP39"/>
    <property type="match status" value="1"/>
</dbReference>
<dbReference type="InterPro" id="IPR029063">
    <property type="entry name" value="SAM-dependent_MTases_sf"/>
</dbReference>
<dbReference type="GO" id="GO:0032259">
    <property type="term" value="P:methylation"/>
    <property type="evidence" value="ECO:0007669"/>
    <property type="project" value="UniProtKB-KW"/>
</dbReference>
<dbReference type="PANTHER" id="PTHR45036">
    <property type="entry name" value="METHYLTRANSFERASE LIKE 7B"/>
    <property type="match status" value="1"/>
</dbReference>
<dbReference type="Pfam" id="PF08241">
    <property type="entry name" value="Methyltransf_11"/>
    <property type="match status" value="1"/>
</dbReference>
<feature type="transmembrane region" description="Helical" evidence="1">
    <location>
        <begin position="6"/>
        <end position="30"/>
    </location>
</feature>
<dbReference type="EMBL" id="IAAA01016320">
    <property type="protein sequence ID" value="LAA04414.1"/>
    <property type="molecule type" value="mRNA"/>
</dbReference>
<dbReference type="CDD" id="cd02440">
    <property type="entry name" value="AdoMet_MTases"/>
    <property type="match status" value="1"/>
</dbReference>
<keyword evidence="3" id="KW-0489">Methyltransferase</keyword>
<feature type="domain" description="Methyltransferase type 11" evidence="2">
    <location>
        <begin position="82"/>
        <end position="179"/>
    </location>
</feature>
<dbReference type="PANTHER" id="PTHR45036:SF1">
    <property type="entry name" value="METHYLTRANSFERASE LIKE 7A"/>
    <property type="match status" value="1"/>
</dbReference>
<organism evidence="3">
    <name type="scientific">Parasteatoda tepidariorum</name>
    <name type="common">Common house spider</name>
    <name type="synonym">Achaearanea tepidariorum</name>
    <dbReference type="NCBI Taxonomy" id="114398"/>
    <lineage>
        <taxon>Eukaryota</taxon>
        <taxon>Metazoa</taxon>
        <taxon>Ecdysozoa</taxon>
        <taxon>Arthropoda</taxon>
        <taxon>Chelicerata</taxon>
        <taxon>Arachnida</taxon>
        <taxon>Araneae</taxon>
        <taxon>Araneomorphae</taxon>
        <taxon>Entelegynae</taxon>
        <taxon>Araneoidea</taxon>
        <taxon>Theridiidae</taxon>
        <taxon>Parasteatoda</taxon>
    </lineage>
</organism>
<accession>A0A2L2Y8E9</accession>
<protein>
    <submittedName>
        <fullName evidence="3">Methyltransferase-like protein 7A</fullName>
    </submittedName>
</protein>
<reference evidence="3" key="1">
    <citation type="journal article" date="2016" name="Mol. Ecol. Resour.">
        <title>Evaluation of the impact of RNA preservation methods of spiders for de novo transcriptome assembly.</title>
        <authorList>
            <person name="Kono N."/>
            <person name="Nakamura H."/>
            <person name="Ito Y."/>
            <person name="Tomita M."/>
            <person name="Arakawa K."/>
        </authorList>
    </citation>
    <scope>NUCLEOTIDE SEQUENCE</scope>
    <source>
        <tissue evidence="3">Whole body</tissue>
    </source>
</reference>
<dbReference type="SUPFAM" id="SSF53335">
    <property type="entry name" value="S-adenosyl-L-methionine-dependent methyltransferases"/>
    <property type="match status" value="1"/>
</dbReference>
<keyword evidence="1" id="KW-0812">Transmembrane</keyword>
<dbReference type="InterPro" id="IPR013216">
    <property type="entry name" value="Methyltransf_11"/>
</dbReference>
<evidence type="ECO:0000256" key="1">
    <source>
        <dbReference type="SAM" id="Phobius"/>
    </source>
</evidence>
<keyword evidence="3" id="KW-0808">Transferase</keyword>
<evidence type="ECO:0000259" key="2">
    <source>
        <dbReference type="Pfam" id="PF08241"/>
    </source>
</evidence>
<sequence length="251" mass="28597">MEAVVYLIFTAIWWMTSLSALLPFVVLLILSKTFRDKWFSFVFSKVCGPLFGPRFASKRKQLFELLEEHLSKSKKSAPLKVLEIGIGAGANLQFYPENSNLTALDMNPSFIQHFNKNRKNYPQVNLDEIVVNYAEDMKDVPSDAFDVVVCTHVLCSVESMDSVMKEVKRVLKPGGKFIFMEHVRFPKTKASYLVQLFAAPLWKIYFNGCCLDRNTADFINKAGFTDVHCEVTYSPTLPLFFRPHISGIATK</sequence>